<gene>
    <name evidence="1" type="ORF">Cni_G24455</name>
</gene>
<dbReference type="EMBL" id="CP136897">
    <property type="protein sequence ID" value="WOL15674.1"/>
    <property type="molecule type" value="Genomic_DNA"/>
</dbReference>
<name>A0AAQ3QLH3_9LILI</name>
<keyword evidence="2" id="KW-1185">Reference proteome</keyword>
<evidence type="ECO:0000313" key="2">
    <source>
        <dbReference type="Proteomes" id="UP001327560"/>
    </source>
</evidence>
<dbReference type="PANTHER" id="PTHR48040:SF13">
    <property type="entry name" value="ABC TRANSPORTER G FAMILY MEMBER 31"/>
    <property type="match status" value="1"/>
</dbReference>
<protein>
    <submittedName>
        <fullName evidence="1">Uncharacterized protein</fullName>
    </submittedName>
</protein>
<proteinExistence type="predicted"/>
<evidence type="ECO:0000313" key="1">
    <source>
        <dbReference type="EMBL" id="WOL15674.1"/>
    </source>
</evidence>
<sequence>MAAPDGTQYMEVDMENAGELFRRLGSRAEGDDIGSSNAGSLDEAELVWAAVERLPSVRQRHFAVGLVTSIGVLKSNKHTLTILDNVSGILKPGRNFERSNKARKGEKHPSESRNRCIYEGCESLLFLNSLKVTSRKDQEQYWSDPSKPYVFIPSSKIAEIFKNSEYGKSVQSSLSASKDGKGFLPSSLARTNYAISKGNLQKACFSRELLLIGRHRFLYVFRTCQVCSPPPPPHHHHLLLLLLLLSF</sequence>
<dbReference type="Proteomes" id="UP001327560">
    <property type="component" value="Chromosome 8"/>
</dbReference>
<organism evidence="1 2">
    <name type="scientific">Canna indica</name>
    <name type="common">Indian-shot</name>
    <dbReference type="NCBI Taxonomy" id="4628"/>
    <lineage>
        <taxon>Eukaryota</taxon>
        <taxon>Viridiplantae</taxon>
        <taxon>Streptophyta</taxon>
        <taxon>Embryophyta</taxon>
        <taxon>Tracheophyta</taxon>
        <taxon>Spermatophyta</taxon>
        <taxon>Magnoliopsida</taxon>
        <taxon>Liliopsida</taxon>
        <taxon>Zingiberales</taxon>
        <taxon>Cannaceae</taxon>
        <taxon>Canna</taxon>
    </lineage>
</organism>
<dbReference type="AlphaFoldDB" id="A0AAQ3QLH3"/>
<accession>A0AAQ3QLH3</accession>
<reference evidence="1 2" key="1">
    <citation type="submission" date="2023-10" db="EMBL/GenBank/DDBJ databases">
        <title>Chromosome-scale genome assembly provides insights into flower coloration mechanisms of Canna indica.</title>
        <authorList>
            <person name="Li C."/>
        </authorList>
    </citation>
    <scope>NUCLEOTIDE SEQUENCE [LARGE SCALE GENOMIC DNA]</scope>
    <source>
        <tissue evidence="1">Flower</tissue>
    </source>
</reference>
<dbReference type="PANTHER" id="PTHR48040">
    <property type="entry name" value="PLEIOTROPIC DRUG RESISTANCE PROTEIN 1-LIKE ISOFORM X1"/>
    <property type="match status" value="1"/>
</dbReference>